<dbReference type="AlphaFoldDB" id="A0AA40K867"/>
<comment type="caution">
    <text evidence="2">The sequence shown here is derived from an EMBL/GenBank/DDBJ whole genome shotgun (WGS) entry which is preliminary data.</text>
</comment>
<dbReference type="Proteomes" id="UP001172155">
    <property type="component" value="Unassembled WGS sequence"/>
</dbReference>
<feature type="compositionally biased region" description="Basic and acidic residues" evidence="1">
    <location>
        <begin position="275"/>
        <end position="285"/>
    </location>
</feature>
<dbReference type="EMBL" id="JAUKUD010000003">
    <property type="protein sequence ID" value="KAK0749593.1"/>
    <property type="molecule type" value="Genomic_DNA"/>
</dbReference>
<feature type="compositionally biased region" description="Polar residues" evidence="1">
    <location>
        <begin position="1"/>
        <end position="22"/>
    </location>
</feature>
<evidence type="ECO:0008006" key="4">
    <source>
        <dbReference type="Google" id="ProtNLM"/>
    </source>
</evidence>
<feature type="region of interest" description="Disordered" evidence="1">
    <location>
        <begin position="1"/>
        <end position="34"/>
    </location>
</feature>
<dbReference type="GO" id="GO:0003677">
    <property type="term" value="F:DNA binding"/>
    <property type="evidence" value="ECO:0007669"/>
    <property type="project" value="InterPro"/>
</dbReference>
<dbReference type="Gene3D" id="3.10.260.10">
    <property type="entry name" value="Transcription regulator HTH, APSES-type DNA-binding domain"/>
    <property type="match status" value="1"/>
</dbReference>
<evidence type="ECO:0000313" key="3">
    <source>
        <dbReference type="Proteomes" id="UP001172155"/>
    </source>
</evidence>
<evidence type="ECO:0000313" key="2">
    <source>
        <dbReference type="EMBL" id="KAK0749593.1"/>
    </source>
</evidence>
<reference evidence="2" key="1">
    <citation type="submission" date="2023-06" db="EMBL/GenBank/DDBJ databases">
        <title>Genome-scale phylogeny and comparative genomics of the fungal order Sordariales.</title>
        <authorList>
            <consortium name="Lawrence Berkeley National Laboratory"/>
            <person name="Hensen N."/>
            <person name="Bonometti L."/>
            <person name="Westerberg I."/>
            <person name="Brannstrom I.O."/>
            <person name="Guillou S."/>
            <person name="Cros-Aarteil S."/>
            <person name="Calhoun S."/>
            <person name="Haridas S."/>
            <person name="Kuo A."/>
            <person name="Mondo S."/>
            <person name="Pangilinan J."/>
            <person name="Riley R."/>
            <person name="LaButti K."/>
            <person name="Andreopoulos B."/>
            <person name="Lipzen A."/>
            <person name="Chen C."/>
            <person name="Yanf M."/>
            <person name="Daum C."/>
            <person name="Ng V."/>
            <person name="Clum A."/>
            <person name="Steindorff A."/>
            <person name="Ohm R."/>
            <person name="Martin F."/>
            <person name="Silar P."/>
            <person name="Natvig D."/>
            <person name="Lalanne C."/>
            <person name="Gautier V."/>
            <person name="Ament-velasquez S.L."/>
            <person name="Kruys A."/>
            <person name="Hutchinson M.I."/>
            <person name="Powell A.J."/>
            <person name="Barry K."/>
            <person name="Miller A.N."/>
            <person name="Grigoriev I.V."/>
            <person name="Debuchy R."/>
            <person name="Gladieux P."/>
            <person name="Thoren M.H."/>
            <person name="Johannesson H."/>
        </authorList>
    </citation>
    <scope>NUCLEOTIDE SEQUENCE</scope>
    <source>
        <strain evidence="2">SMH3187-1</strain>
    </source>
</reference>
<dbReference type="SUPFAM" id="SSF54616">
    <property type="entry name" value="DNA-binding domain of Mlu1-box binding protein MBP1"/>
    <property type="match status" value="1"/>
</dbReference>
<feature type="region of interest" description="Disordered" evidence="1">
    <location>
        <begin position="266"/>
        <end position="296"/>
    </location>
</feature>
<keyword evidence="3" id="KW-1185">Reference proteome</keyword>
<evidence type="ECO:0000256" key="1">
    <source>
        <dbReference type="SAM" id="MobiDB-lite"/>
    </source>
</evidence>
<accession>A0AA40K867</accession>
<organism evidence="2 3">
    <name type="scientific">Schizothecium vesticola</name>
    <dbReference type="NCBI Taxonomy" id="314040"/>
    <lineage>
        <taxon>Eukaryota</taxon>
        <taxon>Fungi</taxon>
        <taxon>Dikarya</taxon>
        <taxon>Ascomycota</taxon>
        <taxon>Pezizomycotina</taxon>
        <taxon>Sordariomycetes</taxon>
        <taxon>Sordariomycetidae</taxon>
        <taxon>Sordariales</taxon>
        <taxon>Schizotheciaceae</taxon>
        <taxon>Schizothecium</taxon>
    </lineage>
</organism>
<gene>
    <name evidence="2" type="ORF">B0T18DRAFT_389153</name>
</gene>
<proteinExistence type="predicted"/>
<protein>
    <recommendedName>
        <fullName evidence="4">HTH APSES-type domain-containing protein</fullName>
    </recommendedName>
</protein>
<feature type="compositionally biased region" description="Low complexity" evidence="1">
    <location>
        <begin position="207"/>
        <end position="216"/>
    </location>
</feature>
<feature type="region of interest" description="Disordered" evidence="1">
    <location>
        <begin position="207"/>
        <end position="226"/>
    </location>
</feature>
<dbReference type="InterPro" id="IPR036887">
    <property type="entry name" value="HTH_APSES_sf"/>
</dbReference>
<name>A0AA40K867_9PEZI</name>
<sequence length="296" mass="32759">MTSTRSPYLSGLSSQRQKTQPIRSALSRLPPPGTGTVELKVTRTWTRDVLFDRPGMVRMVVRCCSISMRTSDHWLNASEILLALELSKATRNRYLPENYLVLLPDDVFELLDTGDGKIAYKPTARYVNAAHLGKLYNMDPHKLSQFFSDHQHIDKQVKRGNPGHLQGTYISFDDARLLCAHFNMSYHPIERLIELLYTPVAGAPNSAPSAPATLSAPDPPGASETAKEAVYDAQTSYITEPNYANGSYLVPAAGSRLTPRNLQSCLAPSGTPYDPGREFESERRGHCSWPPGLDIA</sequence>